<reference evidence="1" key="1">
    <citation type="submission" date="2006-10" db="EMBL/GenBank/DDBJ databases">
        <authorList>
            <person name="Amadeo P."/>
            <person name="Zhao Q."/>
            <person name="Wortman J."/>
            <person name="Fraser-Liggett C."/>
            <person name="Carlton J."/>
        </authorList>
    </citation>
    <scope>NUCLEOTIDE SEQUENCE</scope>
    <source>
        <strain evidence="1">G3</strain>
    </source>
</reference>
<reference evidence="1" key="2">
    <citation type="journal article" date="2007" name="Science">
        <title>Draft genome sequence of the sexually transmitted pathogen Trichomonas vaginalis.</title>
        <authorList>
            <person name="Carlton J.M."/>
            <person name="Hirt R.P."/>
            <person name="Silva J.C."/>
            <person name="Delcher A.L."/>
            <person name="Schatz M."/>
            <person name="Zhao Q."/>
            <person name="Wortman J.R."/>
            <person name="Bidwell S.L."/>
            <person name="Alsmark U.C.M."/>
            <person name="Besteiro S."/>
            <person name="Sicheritz-Ponten T."/>
            <person name="Noel C.J."/>
            <person name="Dacks J.B."/>
            <person name="Foster P.G."/>
            <person name="Simillion C."/>
            <person name="Van de Peer Y."/>
            <person name="Miranda-Saavedra D."/>
            <person name="Barton G.J."/>
            <person name="Westrop G.D."/>
            <person name="Mueller S."/>
            <person name="Dessi D."/>
            <person name="Fiori P.L."/>
            <person name="Ren Q."/>
            <person name="Paulsen I."/>
            <person name="Zhang H."/>
            <person name="Bastida-Corcuera F.D."/>
            <person name="Simoes-Barbosa A."/>
            <person name="Brown M.T."/>
            <person name="Hayes R.D."/>
            <person name="Mukherjee M."/>
            <person name="Okumura C.Y."/>
            <person name="Schneider R."/>
            <person name="Smith A.J."/>
            <person name="Vanacova S."/>
            <person name="Villalvazo M."/>
            <person name="Haas B.J."/>
            <person name="Pertea M."/>
            <person name="Feldblyum T.V."/>
            <person name="Utterback T.R."/>
            <person name="Shu C.L."/>
            <person name="Osoegawa K."/>
            <person name="de Jong P.J."/>
            <person name="Hrdy I."/>
            <person name="Horvathova L."/>
            <person name="Zubacova Z."/>
            <person name="Dolezal P."/>
            <person name="Malik S.B."/>
            <person name="Logsdon J.M. Jr."/>
            <person name="Henze K."/>
            <person name="Gupta A."/>
            <person name="Wang C.C."/>
            <person name="Dunne R.L."/>
            <person name="Upcroft J.A."/>
            <person name="Upcroft P."/>
            <person name="White O."/>
            <person name="Salzberg S.L."/>
            <person name="Tang P."/>
            <person name="Chiu C.-H."/>
            <person name="Lee Y.-S."/>
            <person name="Embley T.M."/>
            <person name="Coombs G.H."/>
            <person name="Mottram J.C."/>
            <person name="Tachezy J."/>
            <person name="Fraser-Liggett C.M."/>
            <person name="Johnson P.J."/>
        </authorList>
    </citation>
    <scope>NUCLEOTIDE SEQUENCE [LARGE SCALE GENOMIC DNA]</scope>
    <source>
        <strain evidence="1">G3</strain>
    </source>
</reference>
<dbReference type="EMBL" id="DS113338">
    <property type="protein sequence ID" value="EAY10444.1"/>
    <property type="molecule type" value="Genomic_DNA"/>
</dbReference>
<evidence type="ECO:0000313" key="1">
    <source>
        <dbReference type="EMBL" id="EAY10444.1"/>
    </source>
</evidence>
<dbReference type="InParanoid" id="A2EAA4"/>
<evidence type="ECO:0000313" key="2">
    <source>
        <dbReference type="Proteomes" id="UP000001542"/>
    </source>
</evidence>
<sequence>MTNINPENNTEYTATGVVYNDLDQIVQLKAPRGRNLIRQPPPKIYVDDGSNGFNLVYHYSYPQYAKIGSTLNVTNHYMNLYDEAMFHAPTKKEPDASRLHEFADHDGYSDYSMPVRL</sequence>
<name>A2EAA4_TRIV3</name>
<accession>A2EAA4</accession>
<proteinExistence type="predicted"/>
<dbReference type="KEGG" id="tva:4768378"/>
<gene>
    <name evidence="1" type="ORF">TVAG_271350</name>
</gene>
<protein>
    <submittedName>
        <fullName evidence="1">Uncharacterized protein</fullName>
    </submittedName>
</protein>
<keyword evidence="2" id="KW-1185">Reference proteome</keyword>
<dbReference type="Proteomes" id="UP000001542">
    <property type="component" value="Unassembled WGS sequence"/>
</dbReference>
<dbReference type="VEuPathDB" id="TrichDB:TVAGG3_0167560"/>
<dbReference type="AlphaFoldDB" id="A2EAA4"/>
<dbReference type="VEuPathDB" id="TrichDB:TVAG_271350"/>
<organism evidence="1 2">
    <name type="scientific">Trichomonas vaginalis (strain ATCC PRA-98 / G3)</name>
    <dbReference type="NCBI Taxonomy" id="412133"/>
    <lineage>
        <taxon>Eukaryota</taxon>
        <taxon>Metamonada</taxon>
        <taxon>Parabasalia</taxon>
        <taxon>Trichomonadida</taxon>
        <taxon>Trichomonadidae</taxon>
        <taxon>Trichomonas</taxon>
    </lineage>
</organism>